<accession>H7FT88</accession>
<protein>
    <submittedName>
        <fullName evidence="1">Uncharacterized protein</fullName>
    </submittedName>
</protein>
<dbReference type="EMBL" id="AHKF01000018">
    <property type="protein sequence ID" value="EIA08142.1"/>
    <property type="molecule type" value="Genomic_DNA"/>
</dbReference>
<dbReference type="AlphaFoldDB" id="H7FT88"/>
<evidence type="ECO:0000313" key="2">
    <source>
        <dbReference type="Proteomes" id="UP000005566"/>
    </source>
</evidence>
<keyword evidence="2" id="KW-1185">Reference proteome</keyword>
<gene>
    <name evidence="1" type="ORF">HJ01_01864</name>
</gene>
<name>H7FT88_FLAFP</name>
<comment type="caution">
    <text evidence="1">The sequence shown here is derived from an EMBL/GenBank/DDBJ whole genome shotgun (WGS) entry which is preliminary data.</text>
</comment>
<organism evidence="1 2">
    <name type="scientific">Flavobacterium frigoris (strain PS1)</name>
    <dbReference type="NCBI Taxonomy" id="1086011"/>
    <lineage>
        <taxon>Bacteria</taxon>
        <taxon>Pseudomonadati</taxon>
        <taxon>Bacteroidota</taxon>
        <taxon>Flavobacteriia</taxon>
        <taxon>Flavobacteriales</taxon>
        <taxon>Flavobacteriaceae</taxon>
        <taxon>Flavobacterium</taxon>
    </lineage>
</organism>
<dbReference type="Proteomes" id="UP000005566">
    <property type="component" value="Unassembled WGS sequence"/>
</dbReference>
<sequence length="38" mass="4198">MAFASVYPQGLICFFKSWTSAIRATSSLRISDITSHFG</sequence>
<proteinExistence type="predicted"/>
<evidence type="ECO:0000313" key="1">
    <source>
        <dbReference type="EMBL" id="EIA08142.1"/>
    </source>
</evidence>
<reference evidence="1 2" key="1">
    <citation type="journal article" date="2014" name="Acta Crystallogr. D">
        <title>Structure-based characterization and antifreeze properties of a hyperactive ice-binding protein from the Antarctic bacterium Flavobacterium frigoris PS1.</title>
        <authorList>
            <person name="Do H."/>
            <person name="Kim S.J."/>
            <person name="Kim H.J."/>
            <person name="Lee J.H."/>
        </authorList>
    </citation>
    <scope>NUCLEOTIDE SEQUENCE [LARGE SCALE GENOMIC DNA]</scope>
    <source>
        <strain evidence="1 2">PS1</strain>
    </source>
</reference>